<dbReference type="AlphaFoldDB" id="A0A7X1ZHC9"/>
<protein>
    <recommendedName>
        <fullName evidence="3">Bacteriophage protein</fullName>
    </recommendedName>
</protein>
<evidence type="ECO:0000313" key="1">
    <source>
        <dbReference type="EMBL" id="MQX38593.1"/>
    </source>
</evidence>
<evidence type="ECO:0008006" key="3">
    <source>
        <dbReference type="Google" id="ProtNLM"/>
    </source>
</evidence>
<dbReference type="EMBL" id="WIVE01000144">
    <property type="protein sequence ID" value="MQX38593.1"/>
    <property type="molecule type" value="Genomic_DNA"/>
</dbReference>
<comment type="caution">
    <text evidence="1">The sequence shown here is derived from an EMBL/GenBank/DDBJ whole genome shotgun (WGS) entry which is preliminary data.</text>
</comment>
<accession>A0A7X1ZHC9</accession>
<name>A0A7X1ZHC9_9PROT</name>
<proteinExistence type="predicted"/>
<dbReference type="OrthoDB" id="2059848at2"/>
<dbReference type="RefSeq" id="WP_153347209.1">
    <property type="nucleotide sequence ID" value="NZ_WIVE01000144.1"/>
</dbReference>
<organism evidence="1 2">
    <name type="scientific">Roseospira navarrensis</name>
    <dbReference type="NCBI Taxonomy" id="140058"/>
    <lineage>
        <taxon>Bacteria</taxon>
        <taxon>Pseudomonadati</taxon>
        <taxon>Pseudomonadota</taxon>
        <taxon>Alphaproteobacteria</taxon>
        <taxon>Rhodospirillales</taxon>
        <taxon>Rhodospirillaceae</taxon>
        <taxon>Roseospira</taxon>
    </lineage>
</organism>
<dbReference type="Proteomes" id="UP000434582">
    <property type="component" value="Unassembled WGS sequence"/>
</dbReference>
<evidence type="ECO:0000313" key="2">
    <source>
        <dbReference type="Proteomes" id="UP000434582"/>
    </source>
</evidence>
<sequence>MAALTQDRLTDRRAGDTLFRHPVAAGVKIFAGALVVMNTSGFVEPGTTATGKIGLGRAEEAVDNTAGSAGAVLVNYRRGTFRFANAAGDAVTLASVGADCFVVDDQTVAATDGGGTRSVAGTVLDVDDAGVWVRF</sequence>
<gene>
    <name evidence="1" type="ORF">GHC57_18965</name>
</gene>
<reference evidence="1 2" key="1">
    <citation type="submission" date="2019-10" db="EMBL/GenBank/DDBJ databases">
        <title>Draft whole-genome sequence of the purple nonsulfur photosynthetic bacterium Roseospira navarrensis DSM 15114.</title>
        <authorList>
            <person name="Kyndt J.A."/>
            <person name="Meyer T.E."/>
        </authorList>
    </citation>
    <scope>NUCLEOTIDE SEQUENCE [LARGE SCALE GENOMIC DNA]</scope>
    <source>
        <strain evidence="1 2">DSM 15114</strain>
    </source>
</reference>
<keyword evidence="2" id="KW-1185">Reference proteome</keyword>